<dbReference type="Pfam" id="PF23139">
    <property type="entry name" value="OB_YrrC"/>
    <property type="match status" value="1"/>
</dbReference>
<feature type="domain" description="Helix-hairpin-helix DNA-binding motif class 1" evidence="4">
    <location>
        <begin position="185"/>
        <end position="204"/>
    </location>
</feature>
<dbReference type="SMART" id="SM00278">
    <property type="entry name" value="HhH1"/>
    <property type="match status" value="3"/>
</dbReference>
<dbReference type="EMBL" id="CZBU01000005">
    <property type="protein sequence ID" value="CUQ78684.1"/>
    <property type="molecule type" value="Genomic_DNA"/>
</dbReference>
<evidence type="ECO:0000256" key="3">
    <source>
        <dbReference type="HAMAP-Rule" id="MF_01488"/>
    </source>
</evidence>
<accession>A0A174YU65</accession>
<dbReference type="HAMAP" id="MF_01488">
    <property type="entry name" value="RecD2"/>
    <property type="match status" value="1"/>
</dbReference>
<dbReference type="InterPro" id="IPR003583">
    <property type="entry name" value="Hlx-hairpin-Hlx_DNA-bd_motif"/>
</dbReference>
<organism evidence="6 7">
    <name type="scientific">Lachnospira eligens</name>
    <dbReference type="NCBI Taxonomy" id="39485"/>
    <lineage>
        <taxon>Bacteria</taxon>
        <taxon>Bacillati</taxon>
        <taxon>Bacillota</taxon>
        <taxon>Clostridia</taxon>
        <taxon>Lachnospirales</taxon>
        <taxon>Lachnospiraceae</taxon>
        <taxon>Lachnospira</taxon>
    </lineage>
</organism>
<dbReference type="Proteomes" id="UP000095621">
    <property type="component" value="Unassembled WGS sequence"/>
</dbReference>
<gene>
    <name evidence="6" type="primary">recD</name>
    <name evidence="3" type="synonym">recD2</name>
    <name evidence="6" type="ORF">ERS852490_02333</name>
</gene>
<evidence type="ECO:0000256" key="1">
    <source>
        <dbReference type="ARBA" id="ARBA00022741"/>
    </source>
</evidence>
<dbReference type="GO" id="GO:0009338">
    <property type="term" value="C:exodeoxyribonuclease V complex"/>
    <property type="evidence" value="ECO:0007669"/>
    <property type="project" value="TreeGrafter"/>
</dbReference>
<dbReference type="Pfam" id="PF18335">
    <property type="entry name" value="SH3_13"/>
    <property type="match status" value="1"/>
</dbReference>
<dbReference type="GO" id="GO:0017116">
    <property type="term" value="F:single-stranded DNA helicase activity"/>
    <property type="evidence" value="ECO:0007669"/>
    <property type="project" value="TreeGrafter"/>
</dbReference>
<evidence type="ECO:0000313" key="6">
    <source>
        <dbReference type="EMBL" id="CUQ78684.1"/>
    </source>
</evidence>
<protein>
    <recommendedName>
        <fullName evidence="3">ATP-dependent RecD2 DNA helicase</fullName>
        <ecNumber evidence="3">5.6.2.3</ecNumber>
    </recommendedName>
    <alternativeName>
        <fullName evidence="3">DNA 5'-3' helicase subunit RecD2</fullName>
    </alternativeName>
</protein>
<dbReference type="PANTHER" id="PTHR43788:SF6">
    <property type="entry name" value="DNA HELICASE B"/>
    <property type="match status" value="1"/>
</dbReference>
<dbReference type="InterPro" id="IPR055446">
    <property type="entry name" value="RecD2_N_OB"/>
</dbReference>
<dbReference type="SMART" id="SM00382">
    <property type="entry name" value="AAA"/>
    <property type="match status" value="1"/>
</dbReference>
<dbReference type="GO" id="GO:0006310">
    <property type="term" value="P:DNA recombination"/>
    <property type="evidence" value="ECO:0007669"/>
    <property type="project" value="InterPro"/>
</dbReference>
<dbReference type="InterPro" id="IPR003593">
    <property type="entry name" value="AAA+_ATPase"/>
</dbReference>
<evidence type="ECO:0000259" key="5">
    <source>
        <dbReference type="SMART" id="SM00382"/>
    </source>
</evidence>
<dbReference type="Gene3D" id="1.10.10.2220">
    <property type="match status" value="1"/>
</dbReference>
<dbReference type="GO" id="GO:0043139">
    <property type="term" value="F:5'-3' DNA helicase activity"/>
    <property type="evidence" value="ECO:0007669"/>
    <property type="project" value="UniProtKB-UniRule"/>
</dbReference>
<proteinExistence type="inferred from homology"/>
<dbReference type="InterPro" id="IPR027785">
    <property type="entry name" value="UvrD-like_helicase_C"/>
</dbReference>
<keyword evidence="2 3" id="KW-0067">ATP-binding</keyword>
<feature type="domain" description="Helix-hairpin-helix DNA-binding motif class 1" evidence="4">
    <location>
        <begin position="121"/>
        <end position="140"/>
    </location>
</feature>
<comment type="similarity">
    <text evidence="3">Belongs to the RecD family. RecD2 subfamily.</text>
</comment>
<dbReference type="Gene3D" id="1.10.150.20">
    <property type="entry name" value="5' to 3' exonuclease, C-terminal subdomain"/>
    <property type="match status" value="1"/>
</dbReference>
<dbReference type="GO" id="GO:0003677">
    <property type="term" value="F:DNA binding"/>
    <property type="evidence" value="ECO:0007669"/>
    <property type="project" value="UniProtKB-UniRule"/>
</dbReference>
<dbReference type="InterPro" id="IPR006345">
    <property type="entry name" value="RecD2"/>
</dbReference>
<dbReference type="EC" id="5.6.2.3" evidence="3"/>
<dbReference type="SUPFAM" id="SSF52540">
    <property type="entry name" value="P-loop containing nucleoside triphosphate hydrolases"/>
    <property type="match status" value="1"/>
</dbReference>
<dbReference type="InterPro" id="IPR010994">
    <property type="entry name" value="RuvA_2-like"/>
</dbReference>
<dbReference type="GO" id="GO:0005524">
    <property type="term" value="F:ATP binding"/>
    <property type="evidence" value="ECO:0007669"/>
    <property type="project" value="UniProtKB-UniRule"/>
</dbReference>
<comment type="function">
    <text evidence="3">DNA-dependent ATPase and ATP-dependent 5'-3' DNA helicase. Has no activity on blunt DNA or DNA with 3'-overhangs, requires at least 10 bases of 5'-ssDNA for helicase activity.</text>
</comment>
<dbReference type="CDD" id="cd18809">
    <property type="entry name" value="SF1_C_RecD"/>
    <property type="match status" value="1"/>
</dbReference>
<keyword evidence="3" id="KW-0413">Isomerase</keyword>
<evidence type="ECO:0000259" key="4">
    <source>
        <dbReference type="SMART" id="SM00278"/>
    </source>
</evidence>
<dbReference type="InterPro" id="IPR041451">
    <property type="entry name" value="RecD2_SH13"/>
</dbReference>
<keyword evidence="3 6" id="KW-0378">Hydrolase</keyword>
<evidence type="ECO:0000313" key="7">
    <source>
        <dbReference type="Proteomes" id="UP000095621"/>
    </source>
</evidence>
<keyword evidence="3" id="KW-0347">Helicase</keyword>
<keyword evidence="3" id="KW-0238">DNA-binding</keyword>
<dbReference type="Pfam" id="PF13245">
    <property type="entry name" value="AAA_19"/>
    <property type="match status" value="1"/>
</dbReference>
<dbReference type="Gene3D" id="2.30.30.940">
    <property type="match status" value="1"/>
</dbReference>
<dbReference type="PANTHER" id="PTHR43788">
    <property type="entry name" value="DNA2/NAM7 HELICASE FAMILY MEMBER"/>
    <property type="match status" value="1"/>
</dbReference>
<dbReference type="Pfam" id="PF14520">
    <property type="entry name" value="HHH_5"/>
    <property type="match status" value="1"/>
</dbReference>
<dbReference type="Gene3D" id="3.40.50.300">
    <property type="entry name" value="P-loop containing nucleotide triphosphate hydrolases"/>
    <property type="match status" value="2"/>
</dbReference>
<name>A0A174YU65_9FIRM</name>
<dbReference type="GO" id="GO:0016887">
    <property type="term" value="F:ATP hydrolysis activity"/>
    <property type="evidence" value="ECO:0007669"/>
    <property type="project" value="RHEA"/>
</dbReference>
<dbReference type="SUPFAM" id="SSF47781">
    <property type="entry name" value="RuvA domain 2-like"/>
    <property type="match status" value="1"/>
</dbReference>
<sequence>MDYESVKYVEGFVENIIFRNEDNGYTVFNIVYDDEEITCVGVLSYINTGEFITAQGEFVKHAVYYMQFKITSYEFRAPDDAASVRRYLSSGAIKGIGEKMAERIVKTFGDDTFRIMEEEPERLAEIKGISMSKAMDIANQLIDKKDIRKAMMFLQRYGIQMNLANKIFKRYGNDIYNILEQNPYRLADDIEGVGFRTADEIASRAGIKIDSEFRIKSGIFYVLNQATMQGHTYLPYDKLVRQVNELLLIDVQDYDKYLMDLTMDKKIVVKVKDDVKCVYARMYYNMEANVAAMLNNLDVQIEEDQKFIDDRIARIEDKEGITLDDIQKEAVAKAVRNGLVIVTGGPGTGKTTTINTIIKYFELEGLEIRLAAPTGRAAKRMTEACGYEAQTIHRMLEISGGVPDGDRKSAAGLSMFFERNEDNPLEADVIIVDEMSMVDISIMNSLLKAVSIGTKLILVGDVDQLPSVGPGNVLKDIIESGCFPVVKLERIFRQAAQSEIIINAHKINRGEEVVLNKYSKDFLFVHRNGADNIINAMKTLIKDKLPDYVGADVYDLQILTPSRKSNVGVERLNKIMQDFLNPADAIKQERQVGDVTFREGDKVMQIKNDYQLAWEKRSRYGIPTEQGTGAFNGDTGVIERISTFDENVTVKFEDGRFVTYEFSQLDELELAYAITVHKSQGSEYPAVIIPMSQGPRMLMNRNILYTAVTRARKCVCLVGEEEIFRLMADNVSESKRYSSLTDRIEEIRHIEDFGQ</sequence>
<feature type="domain" description="Helix-hairpin-helix DNA-binding motif class 1" evidence="4">
    <location>
        <begin position="86"/>
        <end position="107"/>
    </location>
</feature>
<comment type="catalytic activity">
    <reaction evidence="3">
        <text>ATP + H2O = ADP + phosphate + H(+)</text>
        <dbReference type="Rhea" id="RHEA:13065"/>
        <dbReference type="ChEBI" id="CHEBI:15377"/>
        <dbReference type="ChEBI" id="CHEBI:15378"/>
        <dbReference type="ChEBI" id="CHEBI:30616"/>
        <dbReference type="ChEBI" id="CHEBI:43474"/>
        <dbReference type="ChEBI" id="CHEBI:456216"/>
        <dbReference type="EC" id="5.6.2.3"/>
    </reaction>
</comment>
<keyword evidence="1 3" id="KW-0547">Nucleotide-binding</keyword>
<dbReference type="Pfam" id="PF13538">
    <property type="entry name" value="UvrD_C_2"/>
    <property type="match status" value="1"/>
</dbReference>
<dbReference type="InterPro" id="IPR029493">
    <property type="entry name" value="RecD2-like_HHH"/>
</dbReference>
<feature type="domain" description="AAA+ ATPase" evidence="5">
    <location>
        <begin position="336"/>
        <end position="530"/>
    </location>
</feature>
<feature type="binding site" evidence="3">
    <location>
        <begin position="347"/>
        <end position="351"/>
    </location>
    <ligand>
        <name>ATP</name>
        <dbReference type="ChEBI" id="CHEBI:30616"/>
    </ligand>
</feature>
<dbReference type="AlphaFoldDB" id="A0A174YU65"/>
<dbReference type="NCBIfam" id="TIGR01448">
    <property type="entry name" value="recD_rel"/>
    <property type="match status" value="1"/>
</dbReference>
<dbReference type="GO" id="GO:0006281">
    <property type="term" value="P:DNA repair"/>
    <property type="evidence" value="ECO:0007669"/>
    <property type="project" value="InterPro"/>
</dbReference>
<dbReference type="CDD" id="cd17933">
    <property type="entry name" value="DEXSc_RecD-like"/>
    <property type="match status" value="1"/>
</dbReference>
<dbReference type="InterPro" id="IPR050534">
    <property type="entry name" value="Coronavir_polyprotein_1ab"/>
</dbReference>
<dbReference type="InterPro" id="IPR027417">
    <property type="entry name" value="P-loop_NTPase"/>
</dbReference>
<evidence type="ECO:0000256" key="2">
    <source>
        <dbReference type="ARBA" id="ARBA00022840"/>
    </source>
</evidence>
<reference evidence="6 7" key="1">
    <citation type="submission" date="2015-09" db="EMBL/GenBank/DDBJ databases">
        <authorList>
            <consortium name="Pathogen Informatics"/>
        </authorList>
    </citation>
    <scope>NUCLEOTIDE SEQUENCE [LARGE SCALE GENOMIC DNA]</scope>
    <source>
        <strain evidence="6 7">2789STDY5834875</strain>
    </source>
</reference>
<dbReference type="Pfam" id="PF14490">
    <property type="entry name" value="HHH_RecD2"/>
    <property type="match status" value="1"/>
</dbReference>